<keyword evidence="6" id="KW-1185">Reference proteome</keyword>
<dbReference type="EMBL" id="JAINZW010000002">
    <property type="protein sequence ID" value="MBZ4039293.1"/>
    <property type="molecule type" value="Genomic_DNA"/>
</dbReference>
<accession>A0ABS7T611</accession>
<dbReference type="PANTHER" id="PTHR24220:SF686">
    <property type="entry name" value="BLL7988 PROTEIN"/>
    <property type="match status" value="1"/>
</dbReference>
<keyword evidence="2" id="KW-0547">Nucleotide-binding</keyword>
<evidence type="ECO:0000313" key="5">
    <source>
        <dbReference type="EMBL" id="MBZ4039293.1"/>
    </source>
</evidence>
<keyword evidence="1" id="KW-0813">Transport</keyword>
<dbReference type="InterPro" id="IPR003593">
    <property type="entry name" value="AAA+_ATPase"/>
</dbReference>
<evidence type="ECO:0000259" key="4">
    <source>
        <dbReference type="PROSITE" id="PS50893"/>
    </source>
</evidence>
<evidence type="ECO:0000256" key="3">
    <source>
        <dbReference type="ARBA" id="ARBA00022840"/>
    </source>
</evidence>
<dbReference type="RefSeq" id="WP_223675662.1">
    <property type="nucleotide sequence ID" value="NZ_JAINZW010000002.1"/>
</dbReference>
<dbReference type="SUPFAM" id="SSF52540">
    <property type="entry name" value="P-loop containing nucleoside triphosphate hydrolases"/>
    <property type="match status" value="1"/>
</dbReference>
<dbReference type="Pfam" id="PF00005">
    <property type="entry name" value="ABC_tran"/>
    <property type="match status" value="1"/>
</dbReference>
<gene>
    <name evidence="5" type="ORF">K6753_07075</name>
</gene>
<dbReference type="PANTHER" id="PTHR24220">
    <property type="entry name" value="IMPORT ATP-BINDING PROTEIN"/>
    <property type="match status" value="1"/>
</dbReference>
<reference evidence="5 6" key="1">
    <citation type="submission" date="2021-09" db="EMBL/GenBank/DDBJ databases">
        <title>Lysobacter sp. 13A isolated from the river sediment.</title>
        <authorList>
            <person name="Liu H."/>
            <person name="Li S."/>
            <person name="Mao S."/>
        </authorList>
    </citation>
    <scope>NUCLEOTIDE SEQUENCE [LARGE SCALE GENOMIC DNA]</scope>
    <source>
        <strain evidence="5 6">13A</strain>
    </source>
</reference>
<dbReference type="InterPro" id="IPR017871">
    <property type="entry name" value="ABC_transporter-like_CS"/>
</dbReference>
<proteinExistence type="predicted"/>
<protein>
    <submittedName>
        <fullName evidence="5">ABC transporter ATP-binding protein</fullName>
    </submittedName>
</protein>
<dbReference type="InterPro" id="IPR003439">
    <property type="entry name" value="ABC_transporter-like_ATP-bd"/>
</dbReference>
<dbReference type="PROSITE" id="PS50893">
    <property type="entry name" value="ABC_TRANSPORTER_2"/>
    <property type="match status" value="1"/>
</dbReference>
<feature type="domain" description="ABC transporter" evidence="4">
    <location>
        <begin position="21"/>
        <end position="248"/>
    </location>
</feature>
<dbReference type="GO" id="GO:0005524">
    <property type="term" value="F:ATP binding"/>
    <property type="evidence" value="ECO:0007669"/>
    <property type="project" value="UniProtKB-KW"/>
</dbReference>
<organism evidence="5 6">
    <name type="scientific">Novilysobacter selenitireducens</name>
    <dbReference type="NCBI Taxonomy" id="2872639"/>
    <lineage>
        <taxon>Bacteria</taxon>
        <taxon>Pseudomonadati</taxon>
        <taxon>Pseudomonadota</taxon>
        <taxon>Gammaproteobacteria</taxon>
        <taxon>Lysobacterales</taxon>
        <taxon>Lysobacteraceae</taxon>
        <taxon>Novilysobacter</taxon>
    </lineage>
</organism>
<comment type="caution">
    <text evidence="5">The sequence shown here is derived from an EMBL/GenBank/DDBJ whole genome shotgun (WGS) entry which is preliminary data.</text>
</comment>
<dbReference type="CDD" id="cd03255">
    <property type="entry name" value="ABC_MJ0796_LolCDE_FtsE"/>
    <property type="match status" value="1"/>
</dbReference>
<dbReference type="SMART" id="SM00382">
    <property type="entry name" value="AAA"/>
    <property type="match status" value="1"/>
</dbReference>
<evidence type="ECO:0000256" key="1">
    <source>
        <dbReference type="ARBA" id="ARBA00022448"/>
    </source>
</evidence>
<evidence type="ECO:0000256" key="2">
    <source>
        <dbReference type="ARBA" id="ARBA00022741"/>
    </source>
</evidence>
<dbReference type="Gene3D" id="3.40.50.300">
    <property type="entry name" value="P-loop containing nucleotide triphosphate hydrolases"/>
    <property type="match status" value="1"/>
</dbReference>
<dbReference type="InterPro" id="IPR017911">
    <property type="entry name" value="MacB-like_ATP-bd"/>
</dbReference>
<dbReference type="Proteomes" id="UP001430954">
    <property type="component" value="Unassembled WGS sequence"/>
</dbReference>
<keyword evidence="3 5" id="KW-0067">ATP-binding</keyword>
<dbReference type="InterPro" id="IPR027417">
    <property type="entry name" value="P-loop_NTPase"/>
</dbReference>
<evidence type="ECO:0000313" key="6">
    <source>
        <dbReference type="Proteomes" id="UP001430954"/>
    </source>
</evidence>
<dbReference type="PROSITE" id="PS00211">
    <property type="entry name" value="ABC_TRANSPORTER_1"/>
    <property type="match status" value="1"/>
</dbReference>
<name>A0ABS7T611_9GAMM</name>
<dbReference type="InterPro" id="IPR015854">
    <property type="entry name" value="ABC_transpr_LolD-like"/>
</dbReference>
<sequence length="250" mass="26480">MPVPTTETPARPGTTAGAAVFTATGLTKTYRMGEVEVHALRGVDLALYPGEFVVLLGPSGSGKSTLLNILGGLDVPTSGTVAYCDHRLDGADGDALTLFRREHVGFVFQFYNLLPSLTALENVALVTEIADDPMPPADALARVGLAERLHHFPAQLSGGEQQRVAIARAIAKQPDVLLCDEPTGALDSTTGIRVLEALEAVNRELGTLTVVITHNADIARMATRVMALADGRIVRDEANPARVAASELHW</sequence>